<sequence length="512" mass="59075">MLKMLVVDDDKFERDGVRFLVEKYGFDLEIVETGSGEGAISYLDRHDVDILLSDIRMKGMDGLQLAEKVRESGRPIKVIFMSAYGEFEYAQRAISLEAVHYLLKPVQVGEFIKVLSNVIQQCEQERLLKEKQERMQEAYLKEVRYEKQKILAGLILGQNLEEAVTVPISSICGYSLIRMLMLTSRSRLFDRDDFEAKLAKAVDRGFELIHLNEFQGLLLVEAAVDEPVQVYTELGQDIINRLKEDYGQNMMVAVSGPIDEANQLFKAYQELEPVMEIAFFLEEGTVLQANRMILTGEGDMMASVNDAMEEIKQYVQLSRWSIVRLRFEQLFDTVQNCNQLSVVYIKYVCMEIVRSIFDVTSLNKPGLFKKELEKINNATRLYDLRGVMQAILDELIPSVEGYRDGMPRAIEEVVRMIHTKYQTDLSLEWLAKQVYLSPSYLSYLFKKEKGISINKFITMYRMGKAKEMLLTTNRKIIDISQDVGYSNFPYFSSLFKSHYGVSPSQYREMCEP</sequence>
<evidence type="ECO:0000256" key="4">
    <source>
        <dbReference type="PROSITE-ProRule" id="PRU00169"/>
    </source>
</evidence>
<evidence type="ECO:0000256" key="2">
    <source>
        <dbReference type="ARBA" id="ARBA00023125"/>
    </source>
</evidence>
<dbReference type="EMBL" id="JALIRP010000009">
    <property type="protein sequence ID" value="MCJ8014202.1"/>
    <property type="molecule type" value="Genomic_DNA"/>
</dbReference>
<accession>A0A9X1WRZ8</accession>
<keyword evidence="8" id="KW-1185">Reference proteome</keyword>
<keyword evidence="4" id="KW-0597">Phosphoprotein</keyword>
<dbReference type="RefSeq" id="WP_244728566.1">
    <property type="nucleotide sequence ID" value="NZ_JALIRP010000009.1"/>
</dbReference>
<dbReference type="PANTHER" id="PTHR43280:SF2">
    <property type="entry name" value="HTH-TYPE TRANSCRIPTIONAL REGULATOR EXSA"/>
    <property type="match status" value="1"/>
</dbReference>
<evidence type="ECO:0000313" key="8">
    <source>
        <dbReference type="Proteomes" id="UP001139347"/>
    </source>
</evidence>
<dbReference type="CDD" id="cd17536">
    <property type="entry name" value="REC_YesN-like"/>
    <property type="match status" value="1"/>
</dbReference>
<dbReference type="Pfam" id="PF12833">
    <property type="entry name" value="HTH_18"/>
    <property type="match status" value="1"/>
</dbReference>
<reference evidence="7" key="1">
    <citation type="submission" date="2022-04" db="EMBL/GenBank/DDBJ databases">
        <title>Paenibacillus mangrovi sp. nov., a novel endophytic bacterium isolated from bark of Kandelia candel.</title>
        <authorList>
            <person name="Tuo L."/>
        </authorList>
    </citation>
    <scope>NUCLEOTIDE SEQUENCE</scope>
    <source>
        <strain evidence="7">KQZ6P-2</strain>
    </source>
</reference>
<keyword evidence="2" id="KW-0238">DNA-binding</keyword>
<evidence type="ECO:0000256" key="1">
    <source>
        <dbReference type="ARBA" id="ARBA00023015"/>
    </source>
</evidence>
<dbReference type="PRINTS" id="PR00032">
    <property type="entry name" value="HTHARAC"/>
</dbReference>
<dbReference type="Pfam" id="PF00072">
    <property type="entry name" value="Response_reg"/>
    <property type="match status" value="1"/>
</dbReference>
<dbReference type="SUPFAM" id="SSF52172">
    <property type="entry name" value="CheY-like"/>
    <property type="match status" value="1"/>
</dbReference>
<name>A0A9X1WRZ8_9BACL</name>
<feature type="modified residue" description="4-aspartylphosphate" evidence="4">
    <location>
        <position position="54"/>
    </location>
</feature>
<dbReference type="GO" id="GO:0043565">
    <property type="term" value="F:sequence-specific DNA binding"/>
    <property type="evidence" value="ECO:0007669"/>
    <property type="project" value="InterPro"/>
</dbReference>
<feature type="domain" description="Response regulatory" evidence="6">
    <location>
        <begin position="3"/>
        <end position="119"/>
    </location>
</feature>
<gene>
    <name evidence="7" type="ORF">MUG84_21045</name>
</gene>
<dbReference type="InterPro" id="IPR018062">
    <property type="entry name" value="HTH_AraC-typ_CS"/>
</dbReference>
<keyword evidence="3" id="KW-0804">Transcription</keyword>
<dbReference type="Gene3D" id="1.10.10.60">
    <property type="entry name" value="Homeodomain-like"/>
    <property type="match status" value="2"/>
</dbReference>
<dbReference type="InterPro" id="IPR001789">
    <property type="entry name" value="Sig_transdc_resp-reg_receiver"/>
</dbReference>
<proteinExistence type="predicted"/>
<dbReference type="InterPro" id="IPR009057">
    <property type="entry name" value="Homeodomain-like_sf"/>
</dbReference>
<dbReference type="InterPro" id="IPR018060">
    <property type="entry name" value="HTH_AraC"/>
</dbReference>
<dbReference type="SMART" id="SM00342">
    <property type="entry name" value="HTH_ARAC"/>
    <property type="match status" value="1"/>
</dbReference>
<feature type="domain" description="HTH araC/xylS-type" evidence="5">
    <location>
        <begin position="411"/>
        <end position="509"/>
    </location>
</feature>
<organism evidence="7 8">
    <name type="scientific">Paenibacillus mangrovi</name>
    <dbReference type="NCBI Taxonomy" id="2931978"/>
    <lineage>
        <taxon>Bacteria</taxon>
        <taxon>Bacillati</taxon>
        <taxon>Bacillota</taxon>
        <taxon>Bacilli</taxon>
        <taxon>Bacillales</taxon>
        <taxon>Paenibacillaceae</taxon>
        <taxon>Paenibacillus</taxon>
    </lineage>
</organism>
<dbReference type="InterPro" id="IPR020449">
    <property type="entry name" value="Tscrpt_reg_AraC-type_HTH"/>
</dbReference>
<comment type="caution">
    <text evidence="7">The sequence shown here is derived from an EMBL/GenBank/DDBJ whole genome shotgun (WGS) entry which is preliminary data.</text>
</comment>
<dbReference type="SMART" id="SM00448">
    <property type="entry name" value="REC"/>
    <property type="match status" value="1"/>
</dbReference>
<dbReference type="AlphaFoldDB" id="A0A9X1WRZ8"/>
<evidence type="ECO:0000259" key="5">
    <source>
        <dbReference type="PROSITE" id="PS01124"/>
    </source>
</evidence>
<dbReference type="Proteomes" id="UP001139347">
    <property type="component" value="Unassembled WGS sequence"/>
</dbReference>
<dbReference type="PROSITE" id="PS01124">
    <property type="entry name" value="HTH_ARAC_FAMILY_2"/>
    <property type="match status" value="1"/>
</dbReference>
<dbReference type="InterPro" id="IPR011006">
    <property type="entry name" value="CheY-like_superfamily"/>
</dbReference>
<dbReference type="Gene3D" id="3.40.50.2300">
    <property type="match status" value="1"/>
</dbReference>
<dbReference type="GO" id="GO:0000160">
    <property type="term" value="P:phosphorelay signal transduction system"/>
    <property type="evidence" value="ECO:0007669"/>
    <property type="project" value="InterPro"/>
</dbReference>
<dbReference type="PROSITE" id="PS50110">
    <property type="entry name" value="RESPONSE_REGULATORY"/>
    <property type="match status" value="1"/>
</dbReference>
<keyword evidence="1" id="KW-0805">Transcription regulation</keyword>
<protein>
    <submittedName>
        <fullName evidence="7">Response regulator</fullName>
    </submittedName>
</protein>
<dbReference type="SUPFAM" id="SSF46689">
    <property type="entry name" value="Homeodomain-like"/>
    <property type="match status" value="2"/>
</dbReference>
<dbReference type="GO" id="GO:0003700">
    <property type="term" value="F:DNA-binding transcription factor activity"/>
    <property type="evidence" value="ECO:0007669"/>
    <property type="project" value="InterPro"/>
</dbReference>
<evidence type="ECO:0000313" key="7">
    <source>
        <dbReference type="EMBL" id="MCJ8014202.1"/>
    </source>
</evidence>
<dbReference type="PANTHER" id="PTHR43280">
    <property type="entry name" value="ARAC-FAMILY TRANSCRIPTIONAL REGULATOR"/>
    <property type="match status" value="1"/>
</dbReference>
<evidence type="ECO:0000259" key="6">
    <source>
        <dbReference type="PROSITE" id="PS50110"/>
    </source>
</evidence>
<dbReference type="PROSITE" id="PS00041">
    <property type="entry name" value="HTH_ARAC_FAMILY_1"/>
    <property type="match status" value="1"/>
</dbReference>
<evidence type="ECO:0000256" key="3">
    <source>
        <dbReference type="ARBA" id="ARBA00023163"/>
    </source>
</evidence>